<evidence type="ECO:0000313" key="3">
    <source>
        <dbReference type="Proteomes" id="UP000075901"/>
    </source>
</evidence>
<evidence type="ECO:0000313" key="2">
    <source>
        <dbReference type="EnsemblMetazoa" id="AMAM002753-PA"/>
    </source>
</evidence>
<feature type="region of interest" description="Disordered" evidence="1">
    <location>
        <begin position="1"/>
        <end position="117"/>
    </location>
</feature>
<proteinExistence type="predicted"/>
<reference evidence="3" key="1">
    <citation type="submission" date="2013-09" db="EMBL/GenBank/DDBJ databases">
        <title>The Genome Sequence of Anopheles maculatus species B.</title>
        <authorList>
            <consortium name="The Broad Institute Genomics Platform"/>
            <person name="Neafsey D.E."/>
            <person name="Besansky N."/>
            <person name="Howell P."/>
            <person name="Walton C."/>
            <person name="Young S.K."/>
            <person name="Zeng Q."/>
            <person name="Gargeya S."/>
            <person name="Fitzgerald M."/>
            <person name="Haas B."/>
            <person name="Abouelleil A."/>
            <person name="Allen A.W."/>
            <person name="Alvarado L."/>
            <person name="Arachchi H.M."/>
            <person name="Berlin A.M."/>
            <person name="Chapman S.B."/>
            <person name="Gainer-Dewar J."/>
            <person name="Goldberg J."/>
            <person name="Griggs A."/>
            <person name="Gujja S."/>
            <person name="Hansen M."/>
            <person name="Howarth C."/>
            <person name="Imamovic A."/>
            <person name="Ireland A."/>
            <person name="Larimer J."/>
            <person name="McCowan C."/>
            <person name="Murphy C."/>
            <person name="Pearson M."/>
            <person name="Poon T.W."/>
            <person name="Priest M."/>
            <person name="Roberts A."/>
            <person name="Saif S."/>
            <person name="Shea T."/>
            <person name="Sisk P."/>
            <person name="Sykes S."/>
            <person name="Wortman J."/>
            <person name="Nusbaum C."/>
            <person name="Birren B."/>
        </authorList>
    </citation>
    <scope>NUCLEOTIDE SEQUENCE [LARGE SCALE GENOMIC DNA]</scope>
    <source>
        <strain evidence="3">maculatus3</strain>
    </source>
</reference>
<evidence type="ECO:0000256" key="1">
    <source>
        <dbReference type="SAM" id="MobiDB-lite"/>
    </source>
</evidence>
<organism evidence="2 3">
    <name type="scientific">Anopheles maculatus</name>
    <dbReference type="NCBI Taxonomy" id="74869"/>
    <lineage>
        <taxon>Eukaryota</taxon>
        <taxon>Metazoa</taxon>
        <taxon>Ecdysozoa</taxon>
        <taxon>Arthropoda</taxon>
        <taxon>Hexapoda</taxon>
        <taxon>Insecta</taxon>
        <taxon>Pterygota</taxon>
        <taxon>Neoptera</taxon>
        <taxon>Endopterygota</taxon>
        <taxon>Diptera</taxon>
        <taxon>Nematocera</taxon>
        <taxon>Culicoidea</taxon>
        <taxon>Culicidae</taxon>
        <taxon>Anophelinae</taxon>
        <taxon>Anopheles</taxon>
        <taxon>Anopheles maculatus group</taxon>
    </lineage>
</organism>
<sequence length="117" mass="12037">MQQNKTPSPEASKGSPINNGRVGNGGGGSAAPLDFSDELAQKLTLKKQKQQHSSNSNSSYSSNASSSAINPPPAAVPNETNLRLNRGPPPQPPTSIQRPSGDIASSKTASSASSQKR</sequence>
<dbReference type="AlphaFoldDB" id="A0A182SA77"/>
<dbReference type="VEuPathDB" id="VectorBase:AMAM002753"/>
<accession>A0A182SA77</accession>
<dbReference type="Proteomes" id="UP000075901">
    <property type="component" value="Unassembled WGS sequence"/>
</dbReference>
<feature type="compositionally biased region" description="Low complexity" evidence="1">
    <location>
        <begin position="51"/>
        <end position="69"/>
    </location>
</feature>
<feature type="compositionally biased region" description="Low complexity" evidence="1">
    <location>
        <begin position="104"/>
        <end position="117"/>
    </location>
</feature>
<protein>
    <recommendedName>
        <fullName evidence="4">WH2 domain-containing protein</fullName>
    </recommendedName>
</protein>
<dbReference type="EnsemblMetazoa" id="AMAM002753-RA">
    <property type="protein sequence ID" value="AMAM002753-PA"/>
    <property type="gene ID" value="AMAM002753"/>
</dbReference>
<name>A0A182SA77_9DIPT</name>
<reference evidence="2" key="2">
    <citation type="submission" date="2020-05" db="UniProtKB">
        <authorList>
            <consortium name="EnsemblMetazoa"/>
        </authorList>
    </citation>
    <scope>IDENTIFICATION</scope>
    <source>
        <strain evidence="2">maculatus3</strain>
    </source>
</reference>
<evidence type="ECO:0008006" key="4">
    <source>
        <dbReference type="Google" id="ProtNLM"/>
    </source>
</evidence>
<keyword evidence="3" id="KW-1185">Reference proteome</keyword>